<dbReference type="GO" id="GO:0005833">
    <property type="term" value="C:hemoglobin complex"/>
    <property type="evidence" value="ECO:0007669"/>
    <property type="project" value="InterPro"/>
</dbReference>
<keyword evidence="10" id="KW-1185">Reference proteome</keyword>
<accession>A0A8C5MZA4</accession>
<dbReference type="SUPFAM" id="SSF46458">
    <property type="entry name" value="Globin-like"/>
    <property type="match status" value="1"/>
</dbReference>
<dbReference type="CDD" id="cd08925">
    <property type="entry name" value="Hb-beta-like"/>
    <property type="match status" value="1"/>
</dbReference>
<dbReference type="PROSITE" id="PS01033">
    <property type="entry name" value="GLOBIN"/>
    <property type="match status" value="1"/>
</dbReference>
<reference evidence="9" key="2">
    <citation type="submission" date="2025-09" db="UniProtKB">
        <authorList>
            <consortium name="Ensembl"/>
        </authorList>
    </citation>
    <scope>IDENTIFICATION</scope>
</reference>
<dbReference type="Proteomes" id="UP000694569">
    <property type="component" value="Unplaced"/>
</dbReference>
<sequence>MPWVRQHLYLAAGAATMVHWTAEEKASIASAWKHIDLEHDGGDALARLLFVYPWTQRYFSTFGNLSNPSSNAKVQAHGKRVLAALDNAAHHLDSLKATLHDLSDIHANKLHVDPENFRRFGEVFIVVLATKLKTAFTPPVHAAIEKFFAVSVDALNHEYHH</sequence>
<dbReference type="GO" id="GO:0020037">
    <property type="term" value="F:heme binding"/>
    <property type="evidence" value="ECO:0007669"/>
    <property type="project" value="InterPro"/>
</dbReference>
<dbReference type="Gene3D" id="1.10.490.10">
    <property type="entry name" value="Globins"/>
    <property type="match status" value="1"/>
</dbReference>
<dbReference type="GO" id="GO:0042744">
    <property type="term" value="P:hydrogen peroxide catabolic process"/>
    <property type="evidence" value="ECO:0007669"/>
    <property type="project" value="TreeGrafter"/>
</dbReference>
<dbReference type="OrthoDB" id="9886081at2759"/>
<keyword evidence="5" id="KW-0479">Metal-binding</keyword>
<evidence type="ECO:0000313" key="9">
    <source>
        <dbReference type="Ensembl" id="ENSLLEP00000021966.1"/>
    </source>
</evidence>
<dbReference type="GO" id="GO:0031720">
    <property type="term" value="F:haptoglobin binding"/>
    <property type="evidence" value="ECO:0007669"/>
    <property type="project" value="TreeGrafter"/>
</dbReference>
<dbReference type="AlphaFoldDB" id="A0A8C5MZA4"/>
<dbReference type="PANTHER" id="PTHR11442">
    <property type="entry name" value="HEMOGLOBIN FAMILY MEMBER"/>
    <property type="match status" value="1"/>
</dbReference>
<dbReference type="PRINTS" id="PR00814">
    <property type="entry name" value="BETAHAEM"/>
</dbReference>
<dbReference type="GO" id="GO:0072562">
    <property type="term" value="C:blood microparticle"/>
    <property type="evidence" value="ECO:0007669"/>
    <property type="project" value="TreeGrafter"/>
</dbReference>
<dbReference type="Pfam" id="PF00042">
    <property type="entry name" value="Globin"/>
    <property type="match status" value="1"/>
</dbReference>
<reference evidence="9" key="1">
    <citation type="submission" date="2025-08" db="UniProtKB">
        <authorList>
            <consortium name="Ensembl"/>
        </authorList>
    </citation>
    <scope>IDENTIFICATION</scope>
</reference>
<dbReference type="InterPro" id="IPR050056">
    <property type="entry name" value="Hemoglobin_oxygen_transport"/>
</dbReference>
<dbReference type="GeneTree" id="ENSGT00940000157809"/>
<dbReference type="PANTHER" id="PTHR11442:SF98">
    <property type="entry name" value="HEMOGLOBIN SUBUNIT BETA-2"/>
    <property type="match status" value="1"/>
</dbReference>
<evidence type="ECO:0000256" key="4">
    <source>
        <dbReference type="ARBA" id="ARBA00022621"/>
    </source>
</evidence>
<dbReference type="InterPro" id="IPR000971">
    <property type="entry name" value="Globin"/>
</dbReference>
<keyword evidence="3 7" id="KW-0349">Heme</keyword>
<organism evidence="9 10">
    <name type="scientific">Leptobrachium leishanense</name>
    <name type="common">Leishan spiny toad</name>
    <dbReference type="NCBI Taxonomy" id="445787"/>
    <lineage>
        <taxon>Eukaryota</taxon>
        <taxon>Metazoa</taxon>
        <taxon>Chordata</taxon>
        <taxon>Craniata</taxon>
        <taxon>Vertebrata</taxon>
        <taxon>Euteleostomi</taxon>
        <taxon>Amphibia</taxon>
        <taxon>Batrachia</taxon>
        <taxon>Anura</taxon>
        <taxon>Pelobatoidea</taxon>
        <taxon>Megophryidae</taxon>
        <taxon>Leptobrachium</taxon>
    </lineage>
</organism>
<dbReference type="InterPro" id="IPR002337">
    <property type="entry name" value="Hemoglobin_b"/>
</dbReference>
<protein>
    <recommendedName>
        <fullName evidence="8">Globin domain-containing protein</fullName>
    </recommendedName>
</protein>
<dbReference type="GO" id="GO:0031838">
    <property type="term" value="C:haptoglobin-hemoglobin complex"/>
    <property type="evidence" value="ECO:0007669"/>
    <property type="project" value="TreeGrafter"/>
</dbReference>
<evidence type="ECO:0000256" key="1">
    <source>
        <dbReference type="ARBA" id="ARBA00008705"/>
    </source>
</evidence>
<keyword evidence="4 7" id="KW-0561">Oxygen transport</keyword>
<dbReference type="GO" id="GO:0043177">
    <property type="term" value="F:organic acid binding"/>
    <property type="evidence" value="ECO:0007669"/>
    <property type="project" value="TreeGrafter"/>
</dbReference>
<proteinExistence type="inferred from homology"/>
<dbReference type="GO" id="GO:0046872">
    <property type="term" value="F:metal ion binding"/>
    <property type="evidence" value="ECO:0007669"/>
    <property type="project" value="UniProtKB-KW"/>
</dbReference>
<dbReference type="InterPro" id="IPR009050">
    <property type="entry name" value="Globin-like_sf"/>
</dbReference>
<dbReference type="Ensembl" id="ENSLLET00000022820.1">
    <property type="protein sequence ID" value="ENSLLEP00000021966.1"/>
    <property type="gene ID" value="ENSLLEG00000013948.1"/>
</dbReference>
<dbReference type="GO" id="GO:0005344">
    <property type="term" value="F:oxygen carrier activity"/>
    <property type="evidence" value="ECO:0007669"/>
    <property type="project" value="UniProtKB-KW"/>
</dbReference>
<evidence type="ECO:0000256" key="5">
    <source>
        <dbReference type="ARBA" id="ARBA00022723"/>
    </source>
</evidence>
<feature type="domain" description="Globin" evidence="8">
    <location>
        <begin position="19"/>
        <end position="160"/>
    </location>
</feature>
<dbReference type="GO" id="GO:0004601">
    <property type="term" value="F:peroxidase activity"/>
    <property type="evidence" value="ECO:0007669"/>
    <property type="project" value="TreeGrafter"/>
</dbReference>
<evidence type="ECO:0000256" key="7">
    <source>
        <dbReference type="RuleBase" id="RU000356"/>
    </source>
</evidence>
<dbReference type="GO" id="GO:0019825">
    <property type="term" value="F:oxygen binding"/>
    <property type="evidence" value="ECO:0007669"/>
    <property type="project" value="InterPro"/>
</dbReference>
<keyword evidence="6" id="KW-0408">Iron</keyword>
<keyword evidence="2 7" id="KW-0813">Transport</keyword>
<evidence type="ECO:0000256" key="3">
    <source>
        <dbReference type="ARBA" id="ARBA00022617"/>
    </source>
</evidence>
<evidence type="ECO:0000256" key="2">
    <source>
        <dbReference type="ARBA" id="ARBA00022448"/>
    </source>
</evidence>
<evidence type="ECO:0000313" key="10">
    <source>
        <dbReference type="Proteomes" id="UP000694569"/>
    </source>
</evidence>
<evidence type="ECO:0000259" key="8">
    <source>
        <dbReference type="PROSITE" id="PS01033"/>
    </source>
</evidence>
<comment type="similarity">
    <text evidence="1 7">Belongs to the globin family.</text>
</comment>
<name>A0A8C5MZA4_9ANUR</name>
<evidence type="ECO:0000256" key="6">
    <source>
        <dbReference type="ARBA" id="ARBA00023004"/>
    </source>
</evidence>
<dbReference type="InterPro" id="IPR012292">
    <property type="entry name" value="Globin/Proto"/>
</dbReference>